<evidence type="ECO:0000313" key="1">
    <source>
        <dbReference type="EMBL" id="KZN05054.1"/>
    </source>
</evidence>
<protein>
    <submittedName>
        <fullName evidence="1">Uncharacterized protein</fullName>
    </submittedName>
</protein>
<organism evidence="1">
    <name type="scientific">Daucus carota subsp. sativus</name>
    <name type="common">Carrot</name>
    <dbReference type="NCBI Taxonomy" id="79200"/>
    <lineage>
        <taxon>Eukaryota</taxon>
        <taxon>Viridiplantae</taxon>
        <taxon>Streptophyta</taxon>
        <taxon>Embryophyta</taxon>
        <taxon>Tracheophyta</taxon>
        <taxon>Spermatophyta</taxon>
        <taxon>Magnoliopsida</taxon>
        <taxon>eudicotyledons</taxon>
        <taxon>Gunneridae</taxon>
        <taxon>Pentapetalae</taxon>
        <taxon>asterids</taxon>
        <taxon>campanulids</taxon>
        <taxon>Apiales</taxon>
        <taxon>Apiaceae</taxon>
        <taxon>Apioideae</taxon>
        <taxon>Scandiceae</taxon>
        <taxon>Daucinae</taxon>
        <taxon>Daucus</taxon>
        <taxon>Daucus sect. Daucus</taxon>
    </lineage>
</organism>
<gene>
    <name evidence="1" type="ORF">DCAR_005891</name>
</gene>
<dbReference type="EMBL" id="LNRQ01000002">
    <property type="protein sequence ID" value="KZN05054.1"/>
    <property type="molecule type" value="Genomic_DNA"/>
</dbReference>
<reference evidence="1" key="1">
    <citation type="journal article" date="2016" name="Nat. Genet.">
        <title>A high-quality carrot genome assembly provides new insights into carotenoid accumulation and asterid genome evolution.</title>
        <authorList>
            <person name="Iorizzo M."/>
            <person name="Ellison S."/>
            <person name="Senalik D."/>
            <person name="Zeng P."/>
            <person name="Satapoomin P."/>
            <person name="Huang J."/>
            <person name="Bowman M."/>
            <person name="Iovene M."/>
            <person name="Sanseverino W."/>
            <person name="Cavagnaro P."/>
            <person name="Yildiz M."/>
            <person name="Macko-Podgorni A."/>
            <person name="Moranska E."/>
            <person name="Grzebelus E."/>
            <person name="Grzebelus D."/>
            <person name="Ashrafi H."/>
            <person name="Zheng Z."/>
            <person name="Cheng S."/>
            <person name="Spooner D."/>
            <person name="Van Deynze A."/>
            <person name="Simon P."/>
        </authorList>
    </citation>
    <scope>NUCLEOTIDE SEQUENCE [LARGE SCALE GENOMIC DNA]</scope>
    <source>
        <tissue evidence="1">Leaf</tissue>
    </source>
</reference>
<sequence>MEAIYPATPPLLLCNSNRRRISPNYINRRLATISTPNFSRALTQLNNLCSISEMDSCELFYSPSSLVVGERRLFHLHSEPEKTPLSLAKQTYLLFYSANFALSHLIRK</sequence>
<accession>A0A166DBP0</accession>
<name>A0A166DBP0_DAUCS</name>
<dbReference type="AlphaFoldDB" id="A0A166DBP0"/>
<comment type="caution">
    <text evidence="1">The sequence shown here is derived from an EMBL/GenBank/DDBJ whole genome shotgun (WGS) entry which is preliminary data.</text>
</comment>
<proteinExistence type="predicted"/>
<dbReference type="Gramene" id="KZN05054">
    <property type="protein sequence ID" value="KZN05054"/>
    <property type="gene ID" value="DCAR_005891"/>
</dbReference>